<organism evidence="1 2">
    <name type="scientific">Paenarthrobacter aromaticivorans</name>
    <dbReference type="NCBI Taxonomy" id="2849150"/>
    <lineage>
        <taxon>Bacteria</taxon>
        <taxon>Bacillati</taxon>
        <taxon>Actinomycetota</taxon>
        <taxon>Actinomycetes</taxon>
        <taxon>Micrococcales</taxon>
        <taxon>Micrococcaceae</taxon>
        <taxon>Paenarthrobacter</taxon>
    </lineage>
</organism>
<dbReference type="Proteomes" id="UP000824166">
    <property type="component" value="Unassembled WGS sequence"/>
</dbReference>
<proteinExistence type="predicted"/>
<comment type="caution">
    <text evidence="1">The sequence shown here is derived from an EMBL/GenBank/DDBJ whole genome shotgun (WGS) entry which is preliminary data.</text>
</comment>
<accession>A0ABS6I4A9</accession>
<sequence>MAGHFEVVDATDGDCRVRLVDDDGIELALTVTYRDKGAAAKAIYTLREIAASGLVEDHTSSFSFPN</sequence>
<name>A0ABS6I4A9_9MICC</name>
<dbReference type="RefSeq" id="WP_216922491.1">
    <property type="nucleotide sequence ID" value="NZ_JAHOPC010000001.1"/>
</dbReference>
<keyword evidence="2" id="KW-1185">Reference proteome</keyword>
<evidence type="ECO:0008006" key="3">
    <source>
        <dbReference type="Google" id="ProtNLM"/>
    </source>
</evidence>
<protein>
    <recommendedName>
        <fullName evidence="3">DUF1508 domain-containing protein</fullName>
    </recommendedName>
</protein>
<evidence type="ECO:0000313" key="1">
    <source>
        <dbReference type="EMBL" id="MBU8865237.1"/>
    </source>
</evidence>
<reference evidence="1 2" key="1">
    <citation type="submission" date="2021-06" db="EMBL/GenBank/DDBJ databases">
        <authorList>
            <person name="Jeong J.W."/>
        </authorList>
    </citation>
    <scope>NUCLEOTIDE SEQUENCE [LARGE SCALE GENOMIC DNA]</scope>
    <source>
        <strain evidence="1 2">MMS21-TAE1-1</strain>
    </source>
</reference>
<gene>
    <name evidence="1" type="ORF">KSW38_02865</name>
</gene>
<evidence type="ECO:0000313" key="2">
    <source>
        <dbReference type="Proteomes" id="UP000824166"/>
    </source>
</evidence>
<dbReference type="EMBL" id="JAHOPC010000001">
    <property type="protein sequence ID" value="MBU8865237.1"/>
    <property type="molecule type" value="Genomic_DNA"/>
</dbReference>